<dbReference type="OrthoDB" id="4062651at2759"/>
<keyword evidence="2" id="KW-1185">Reference proteome</keyword>
<evidence type="ECO:0000313" key="1">
    <source>
        <dbReference type="EMBL" id="PWA56524.1"/>
    </source>
</evidence>
<comment type="caution">
    <text evidence="1">The sequence shown here is derived from an EMBL/GenBank/DDBJ whole genome shotgun (WGS) entry which is preliminary data.</text>
</comment>
<organism evidence="1 2">
    <name type="scientific">Artemisia annua</name>
    <name type="common">Sweet wormwood</name>
    <dbReference type="NCBI Taxonomy" id="35608"/>
    <lineage>
        <taxon>Eukaryota</taxon>
        <taxon>Viridiplantae</taxon>
        <taxon>Streptophyta</taxon>
        <taxon>Embryophyta</taxon>
        <taxon>Tracheophyta</taxon>
        <taxon>Spermatophyta</taxon>
        <taxon>Magnoliopsida</taxon>
        <taxon>eudicotyledons</taxon>
        <taxon>Gunneridae</taxon>
        <taxon>Pentapetalae</taxon>
        <taxon>asterids</taxon>
        <taxon>campanulids</taxon>
        <taxon>Asterales</taxon>
        <taxon>Asteraceae</taxon>
        <taxon>Asteroideae</taxon>
        <taxon>Anthemideae</taxon>
        <taxon>Artemisiinae</taxon>
        <taxon>Artemisia</taxon>
    </lineage>
</organism>
<evidence type="ECO:0000313" key="2">
    <source>
        <dbReference type="Proteomes" id="UP000245207"/>
    </source>
</evidence>
<proteinExistence type="predicted"/>
<dbReference type="EMBL" id="PKPP01006431">
    <property type="protein sequence ID" value="PWA56524.1"/>
    <property type="molecule type" value="Genomic_DNA"/>
</dbReference>
<keyword evidence="1" id="KW-0675">Receptor</keyword>
<name>A0A2U1M5M9_ARTAN</name>
<keyword evidence="1" id="KW-0808">Transferase</keyword>
<dbReference type="Proteomes" id="UP000245207">
    <property type="component" value="Unassembled WGS sequence"/>
</dbReference>
<sequence length="63" mass="6880">MSVKGSWIKSGFTGLKYSSLLNLVHLTGSLKEHLNDPLKAPLDWKTRLKIVVGVTAALLSFQA</sequence>
<reference evidence="1 2" key="1">
    <citation type="journal article" date="2018" name="Mol. Plant">
        <title>The genome of Artemisia annua provides insight into the evolution of Asteraceae family and artemisinin biosynthesis.</title>
        <authorList>
            <person name="Shen Q."/>
            <person name="Zhang L."/>
            <person name="Liao Z."/>
            <person name="Wang S."/>
            <person name="Yan T."/>
            <person name="Shi P."/>
            <person name="Liu M."/>
            <person name="Fu X."/>
            <person name="Pan Q."/>
            <person name="Wang Y."/>
            <person name="Lv Z."/>
            <person name="Lu X."/>
            <person name="Zhang F."/>
            <person name="Jiang W."/>
            <person name="Ma Y."/>
            <person name="Chen M."/>
            <person name="Hao X."/>
            <person name="Li L."/>
            <person name="Tang Y."/>
            <person name="Lv G."/>
            <person name="Zhou Y."/>
            <person name="Sun X."/>
            <person name="Brodelius P.E."/>
            <person name="Rose J.K.C."/>
            <person name="Tang K."/>
        </authorList>
    </citation>
    <scope>NUCLEOTIDE SEQUENCE [LARGE SCALE GENOMIC DNA]</scope>
    <source>
        <strain evidence="2">cv. Huhao1</strain>
        <tissue evidence="1">Leaf</tissue>
    </source>
</reference>
<accession>A0A2U1M5M9</accession>
<dbReference type="GO" id="GO:0016301">
    <property type="term" value="F:kinase activity"/>
    <property type="evidence" value="ECO:0007669"/>
    <property type="project" value="UniProtKB-KW"/>
</dbReference>
<protein>
    <submittedName>
        <fullName evidence="1">Putative receptor-like protein kinase</fullName>
    </submittedName>
</protein>
<keyword evidence="1" id="KW-0418">Kinase</keyword>
<gene>
    <name evidence="1" type="ORF">CTI12_AA391830</name>
</gene>
<dbReference type="AlphaFoldDB" id="A0A2U1M5M9"/>